<evidence type="ECO:0000256" key="1">
    <source>
        <dbReference type="SAM" id="MobiDB-lite"/>
    </source>
</evidence>
<keyword evidence="3" id="KW-1185">Reference proteome</keyword>
<evidence type="ECO:0000313" key="2">
    <source>
        <dbReference type="EMBL" id="PKI76131.1"/>
    </source>
</evidence>
<gene>
    <name evidence="2" type="ORF">CRG98_003492</name>
</gene>
<accession>A0A2I0L5Y2</accession>
<protein>
    <submittedName>
        <fullName evidence="2">Uncharacterized protein</fullName>
    </submittedName>
</protein>
<organism evidence="2 3">
    <name type="scientific">Punica granatum</name>
    <name type="common">Pomegranate</name>
    <dbReference type="NCBI Taxonomy" id="22663"/>
    <lineage>
        <taxon>Eukaryota</taxon>
        <taxon>Viridiplantae</taxon>
        <taxon>Streptophyta</taxon>
        <taxon>Embryophyta</taxon>
        <taxon>Tracheophyta</taxon>
        <taxon>Spermatophyta</taxon>
        <taxon>Magnoliopsida</taxon>
        <taxon>eudicotyledons</taxon>
        <taxon>Gunneridae</taxon>
        <taxon>Pentapetalae</taxon>
        <taxon>rosids</taxon>
        <taxon>malvids</taxon>
        <taxon>Myrtales</taxon>
        <taxon>Lythraceae</taxon>
        <taxon>Punica</taxon>
    </lineage>
</organism>
<feature type="region of interest" description="Disordered" evidence="1">
    <location>
        <begin position="21"/>
        <end position="63"/>
    </location>
</feature>
<sequence length="243" mass="26374">MTACFEQTWVDSKGGVEAANLRPRPLHRGCRYPQKTPTTSVEGSGSPIGGPNPESTKDSKSEVPGILVVGVANRRPRPLHRGHQYPRRMPATSVEGSGSSIGGLTLNRPGTSDSESLVDSELGRPIAKLQNVRRKGRAYLQSDDSTISNRNSANRRRWMEALKVDKLTCWKKQVVDSQSKLVESASGRREKSDWKEGEGFGSGLLSLGFGPLPGPSLGRIGPKHRIVESARFCDSTSQQTILA</sequence>
<feature type="region of interest" description="Disordered" evidence="1">
    <location>
        <begin position="77"/>
        <end position="119"/>
    </location>
</feature>
<feature type="compositionally biased region" description="Basic residues" evidence="1">
    <location>
        <begin position="77"/>
        <end position="86"/>
    </location>
</feature>
<evidence type="ECO:0000313" key="3">
    <source>
        <dbReference type="Proteomes" id="UP000233551"/>
    </source>
</evidence>
<feature type="compositionally biased region" description="Polar residues" evidence="1">
    <location>
        <begin position="108"/>
        <end position="117"/>
    </location>
</feature>
<comment type="caution">
    <text evidence="2">The sequence shown here is derived from an EMBL/GenBank/DDBJ whole genome shotgun (WGS) entry which is preliminary data.</text>
</comment>
<dbReference type="Proteomes" id="UP000233551">
    <property type="component" value="Unassembled WGS sequence"/>
</dbReference>
<name>A0A2I0L5Y2_PUNGR</name>
<dbReference type="EMBL" id="PGOL01000130">
    <property type="protein sequence ID" value="PKI76131.1"/>
    <property type="molecule type" value="Genomic_DNA"/>
</dbReference>
<reference evidence="2 3" key="1">
    <citation type="submission" date="2017-11" db="EMBL/GenBank/DDBJ databases">
        <title>De-novo sequencing of pomegranate (Punica granatum L.) genome.</title>
        <authorList>
            <person name="Akparov Z."/>
            <person name="Amiraslanov A."/>
            <person name="Hajiyeva S."/>
            <person name="Abbasov M."/>
            <person name="Kaur K."/>
            <person name="Hamwieh A."/>
            <person name="Solovyev V."/>
            <person name="Salamov A."/>
            <person name="Braich B."/>
            <person name="Kosarev P."/>
            <person name="Mahmoud A."/>
            <person name="Hajiyev E."/>
            <person name="Babayeva S."/>
            <person name="Izzatullayeva V."/>
            <person name="Mammadov A."/>
            <person name="Mammadov A."/>
            <person name="Sharifova S."/>
            <person name="Ojaghi J."/>
            <person name="Eynullazada K."/>
            <person name="Bayramov B."/>
            <person name="Abdulazimova A."/>
            <person name="Shahmuradov I."/>
        </authorList>
    </citation>
    <scope>NUCLEOTIDE SEQUENCE [LARGE SCALE GENOMIC DNA]</scope>
    <source>
        <strain evidence="3">cv. AG2017</strain>
        <tissue evidence="2">Leaf</tissue>
    </source>
</reference>
<proteinExistence type="predicted"/>
<dbReference type="AlphaFoldDB" id="A0A2I0L5Y2"/>